<dbReference type="InterPro" id="IPR001680">
    <property type="entry name" value="WD40_rpt"/>
</dbReference>
<comment type="similarity">
    <text evidence="3">Belongs to the WD repeat L(2)GL family.</text>
</comment>
<dbReference type="InterPro" id="IPR000664">
    <property type="entry name" value="Lethal2_giant"/>
</dbReference>
<evidence type="ECO:0000256" key="4">
    <source>
        <dbReference type="ARBA" id="ARBA00022448"/>
    </source>
</evidence>
<feature type="region of interest" description="Disordered" evidence="15">
    <location>
        <begin position="565"/>
        <end position="607"/>
    </location>
</feature>
<keyword evidence="18" id="KW-1185">Reference proteome</keyword>
<dbReference type="PANTHER" id="PTHR10241">
    <property type="entry name" value="LETHAL 2 GIANT LARVAE PROTEIN"/>
    <property type="match status" value="1"/>
</dbReference>
<dbReference type="InterPro" id="IPR015943">
    <property type="entry name" value="WD40/YVTN_repeat-like_dom_sf"/>
</dbReference>
<dbReference type="FunFam" id="2.130.10.10:FF:003581">
    <property type="entry name" value="Lethal(2) giant larvae protein-like Protein"/>
    <property type="match status" value="1"/>
</dbReference>
<evidence type="ECO:0000256" key="13">
    <source>
        <dbReference type="PROSITE-ProRule" id="PRU00290"/>
    </source>
</evidence>
<evidence type="ECO:0000259" key="16">
    <source>
        <dbReference type="PROSITE" id="PS50892"/>
    </source>
</evidence>
<evidence type="ECO:0000256" key="7">
    <source>
        <dbReference type="ARBA" id="ARBA00022490"/>
    </source>
</evidence>
<dbReference type="Gene3D" id="1.20.5.110">
    <property type="match status" value="1"/>
</dbReference>
<evidence type="ECO:0000256" key="1">
    <source>
        <dbReference type="ARBA" id="ARBA00004202"/>
    </source>
</evidence>
<dbReference type="GO" id="GO:0006887">
    <property type="term" value="P:exocytosis"/>
    <property type="evidence" value="ECO:0007669"/>
    <property type="project" value="UniProtKB-KW"/>
</dbReference>
<evidence type="ECO:0000256" key="12">
    <source>
        <dbReference type="ARBA" id="ARBA00023136"/>
    </source>
</evidence>
<evidence type="ECO:0000256" key="14">
    <source>
        <dbReference type="SAM" id="Coils"/>
    </source>
</evidence>
<protein>
    <recommendedName>
        <fullName evidence="16">V-SNARE coiled-coil homology domain-containing protein</fullName>
    </recommendedName>
</protein>
<dbReference type="GO" id="GO:0031201">
    <property type="term" value="C:SNARE complex"/>
    <property type="evidence" value="ECO:0007669"/>
    <property type="project" value="TreeGrafter"/>
</dbReference>
<evidence type="ECO:0000256" key="9">
    <source>
        <dbReference type="ARBA" id="ARBA00022737"/>
    </source>
</evidence>
<dbReference type="SMART" id="SM00320">
    <property type="entry name" value="WD40"/>
    <property type="match status" value="6"/>
</dbReference>
<dbReference type="Gene3D" id="2.130.10.10">
    <property type="entry name" value="YVTN repeat-like/Quinoprotein amine dehydrogenase"/>
    <property type="match status" value="2"/>
</dbReference>
<dbReference type="Proteomes" id="UP001152799">
    <property type="component" value="Chromosome 8"/>
</dbReference>
<dbReference type="EMBL" id="OU892284">
    <property type="protein sequence ID" value="CAG9772356.1"/>
    <property type="molecule type" value="Genomic_DNA"/>
</dbReference>
<evidence type="ECO:0000256" key="8">
    <source>
        <dbReference type="ARBA" id="ARBA00022574"/>
    </source>
</evidence>
<dbReference type="PRINTS" id="PR00962">
    <property type="entry name" value="LETHAL2GIANT"/>
</dbReference>
<dbReference type="InterPro" id="IPR042855">
    <property type="entry name" value="V_SNARE_CC"/>
</dbReference>
<keyword evidence="9" id="KW-0677">Repeat</keyword>
<dbReference type="InterPro" id="IPR036322">
    <property type="entry name" value="WD40_repeat_dom_sf"/>
</dbReference>
<sequence>MEGPPGSAAVLHLQFLVNEGSLISATADDTLHLWSYKQKVPQIIQSLKFQKEKITCMHLPLQSKWLYIGTEKGNVHVVQIESFSLSGYVINWNKTIELTRKTHPGAIVHLSDNPLDASKLLIGYESGQIVLWDLRNRCSDMRCLTSELRSISWHFEGKQFMCSHTDGTLTTWNIRNSQKYVHISQPHAKFNKDGKAEQCKPINKVEWKTSKTGEAFVIFSGGMPYDQACRTPSITVVHNKTTTVLEMEHNVIDFVTLCESPYISDMQEPYAIIALLQNDLVVMDLQTPGFPCIENPYPMDLHESPVTCVSYLADCPGDLIPAFYSVGRAAATKRQGVSEMDWPITGGTWSAQGCSYPEVILTGHADGSIRFWDASAGTLQVLYKLKTAKVFEKPKSRSTESEDDPFAIHLISLCPESRKLCVAGASSHVIVFTYKKIESIDEVTVLEIPIVYEVVEDEISPDCQFSGPGSGGSGNKLEMLDFDNKRENSTLKVRTTAQKKPPGFQAVLVCLTPWSNGEPPSHITSLTINSSYGLLAYGNEAGLVIVDTEQRVCLLNVGSPDLYGAQDPYSRVPRSPKKNQLGPDGLPLEFDKQPRSPSIDQMGRSPESPFCFAPCPTPIEQAQEAIEDDIPIPILQLATRRKSSTWKGLKRQLSKVDIKLKNPLKEKRHSVFYSGVLPGNDIIDHLEEELENFGSQDSAEEVTVVDQFIRVKSPESCNHSELSSGQMSPLDLDENFEAELSPDQPGSRKMSYAIRPDNLELLDEEGSPMRPPRGVKKKQQQPRKEGERLLSVPNIKFLKGEGQSLKDLRDKEDILTSPQPSFTGNFMRRFNKLDSSFSRSRSSSMSSLENITSESVQCLVFADSYTKKSEPTVLTPTLWIGTSLGSVLPILIIPPDPDSRSSQPVVVSMVGMTIFRLKGGILTLSFLDCNGSLIPYSYENWRDDNREKRERDRTPTRNQNRMSPTLGENSTRSDNYNDRQFVVIASEKQARVVALPSQNCVYRQQLADSDFVVKAEVISFKDSVCLVTYVSNGHLMAYSLPSLRPLLDVDFLPLSELSFQTPSNKGIVDPMLSIWGQQLIVNEDTDQIARTFGFSNRGHGLYLASPSELQKFTLCTDFCNELAEMLGELFLTCEMPEPPKIGFFKGLFGGGVSYLDREELFGESSGKANKSIAKHIPGNMGDVGQRASSACSEVNRAHKLMLERGEKLSQLEERAERMRNEAENFGSTAHDLMLKYKDKKWYQL</sequence>
<dbReference type="FunFam" id="1.20.5.110:FF:000001">
    <property type="entry name" value="syntaxin-binding protein 5 isoform X1"/>
    <property type="match status" value="1"/>
</dbReference>
<evidence type="ECO:0000256" key="3">
    <source>
        <dbReference type="ARBA" id="ARBA00008070"/>
    </source>
</evidence>
<evidence type="ECO:0000256" key="10">
    <source>
        <dbReference type="ARBA" id="ARBA00022927"/>
    </source>
</evidence>
<feature type="coiled-coil region" evidence="14">
    <location>
        <begin position="1201"/>
        <end position="1228"/>
    </location>
</feature>
<feature type="compositionally biased region" description="Basic and acidic residues" evidence="15">
    <location>
        <begin position="945"/>
        <end position="955"/>
    </location>
</feature>
<dbReference type="PROSITE" id="PS50892">
    <property type="entry name" value="V_SNARE"/>
    <property type="match status" value="1"/>
</dbReference>
<dbReference type="InterPro" id="IPR013577">
    <property type="entry name" value="LLGL2"/>
</dbReference>
<name>A0A9N9QSH8_9CUCU</name>
<dbReference type="GO" id="GO:0005886">
    <property type="term" value="C:plasma membrane"/>
    <property type="evidence" value="ECO:0007669"/>
    <property type="project" value="UniProtKB-SubCell"/>
</dbReference>
<keyword evidence="12" id="KW-0472">Membrane</keyword>
<keyword evidence="8" id="KW-0853">WD repeat</keyword>
<feature type="region of interest" description="Disordered" evidence="15">
    <location>
        <begin position="762"/>
        <end position="787"/>
    </location>
</feature>
<proteinExistence type="inferred from homology"/>
<evidence type="ECO:0000313" key="18">
    <source>
        <dbReference type="Proteomes" id="UP001152799"/>
    </source>
</evidence>
<dbReference type="AlphaFoldDB" id="A0A9N9QSH8"/>
<keyword evidence="7" id="KW-0963">Cytoplasm</keyword>
<evidence type="ECO:0000256" key="11">
    <source>
        <dbReference type="ARBA" id="ARBA00023054"/>
    </source>
</evidence>
<keyword evidence="10" id="KW-0653">Protein transport</keyword>
<feature type="region of interest" description="Disordered" evidence="15">
    <location>
        <begin position="945"/>
        <end position="974"/>
    </location>
</feature>
<dbReference type="SUPFAM" id="SSF58038">
    <property type="entry name" value="SNARE fusion complex"/>
    <property type="match status" value="1"/>
</dbReference>
<dbReference type="GO" id="GO:0005096">
    <property type="term" value="F:GTPase activator activity"/>
    <property type="evidence" value="ECO:0007669"/>
    <property type="project" value="TreeGrafter"/>
</dbReference>
<keyword evidence="5" id="KW-1003">Cell membrane</keyword>
<comment type="subcellular location">
    <subcellularLocation>
        <location evidence="1">Cell membrane</location>
        <topology evidence="1">Peripheral membrane protein</topology>
    </subcellularLocation>
    <subcellularLocation>
        <location evidence="2">Cytoplasm</location>
    </subcellularLocation>
</comment>
<feature type="compositionally biased region" description="Polar residues" evidence="15">
    <location>
        <begin position="956"/>
        <end position="974"/>
    </location>
</feature>
<evidence type="ECO:0000313" key="17">
    <source>
        <dbReference type="EMBL" id="CAG9772356.1"/>
    </source>
</evidence>
<keyword evidence="4" id="KW-0813">Transport</keyword>
<keyword evidence="11 13" id="KW-0175">Coiled coil</keyword>
<dbReference type="GO" id="GO:0045159">
    <property type="term" value="F:myosin II binding"/>
    <property type="evidence" value="ECO:0007669"/>
    <property type="project" value="TreeGrafter"/>
</dbReference>
<reference evidence="17" key="1">
    <citation type="submission" date="2022-01" db="EMBL/GenBank/DDBJ databases">
        <authorList>
            <person name="King R."/>
        </authorList>
    </citation>
    <scope>NUCLEOTIDE SEQUENCE</scope>
</reference>
<keyword evidence="6" id="KW-0268">Exocytosis</keyword>
<gene>
    <name evidence="17" type="ORF">CEUTPL_LOCUS12769</name>
</gene>
<dbReference type="PANTHER" id="PTHR10241:SF25">
    <property type="entry name" value="TOMOSYN, ISOFORM C"/>
    <property type="match status" value="1"/>
</dbReference>
<dbReference type="GO" id="GO:0015031">
    <property type="term" value="P:protein transport"/>
    <property type="evidence" value="ECO:0007669"/>
    <property type="project" value="UniProtKB-KW"/>
</dbReference>
<feature type="domain" description="V-SNARE coiled-coil homology" evidence="16">
    <location>
        <begin position="1179"/>
        <end position="1239"/>
    </location>
</feature>
<dbReference type="GO" id="GO:0006893">
    <property type="term" value="P:Golgi to plasma membrane transport"/>
    <property type="evidence" value="ECO:0007669"/>
    <property type="project" value="TreeGrafter"/>
</dbReference>
<evidence type="ECO:0000256" key="6">
    <source>
        <dbReference type="ARBA" id="ARBA00022483"/>
    </source>
</evidence>
<dbReference type="CDD" id="cd15873">
    <property type="entry name" value="R-SNARE_STXBP5_6"/>
    <property type="match status" value="1"/>
</dbReference>
<dbReference type="Pfam" id="PF08366">
    <property type="entry name" value="LLGL"/>
    <property type="match status" value="1"/>
</dbReference>
<accession>A0A9N9QSH8</accession>
<evidence type="ECO:0000256" key="15">
    <source>
        <dbReference type="SAM" id="MobiDB-lite"/>
    </source>
</evidence>
<dbReference type="SUPFAM" id="SSF50978">
    <property type="entry name" value="WD40 repeat-like"/>
    <property type="match status" value="1"/>
</dbReference>
<dbReference type="GO" id="GO:0019905">
    <property type="term" value="F:syntaxin binding"/>
    <property type="evidence" value="ECO:0007669"/>
    <property type="project" value="TreeGrafter"/>
</dbReference>
<dbReference type="OrthoDB" id="19944at2759"/>
<organism evidence="17 18">
    <name type="scientific">Ceutorhynchus assimilis</name>
    <name type="common">cabbage seed weevil</name>
    <dbReference type="NCBI Taxonomy" id="467358"/>
    <lineage>
        <taxon>Eukaryota</taxon>
        <taxon>Metazoa</taxon>
        <taxon>Ecdysozoa</taxon>
        <taxon>Arthropoda</taxon>
        <taxon>Hexapoda</taxon>
        <taxon>Insecta</taxon>
        <taxon>Pterygota</taxon>
        <taxon>Neoptera</taxon>
        <taxon>Endopterygota</taxon>
        <taxon>Coleoptera</taxon>
        <taxon>Polyphaga</taxon>
        <taxon>Cucujiformia</taxon>
        <taxon>Curculionidae</taxon>
        <taxon>Ceutorhynchinae</taxon>
        <taxon>Ceutorhynchus</taxon>
    </lineage>
</organism>
<evidence type="ECO:0000256" key="2">
    <source>
        <dbReference type="ARBA" id="ARBA00004496"/>
    </source>
</evidence>
<evidence type="ECO:0000256" key="5">
    <source>
        <dbReference type="ARBA" id="ARBA00022475"/>
    </source>
</evidence>